<gene>
    <name evidence="1" type="ORF">EGYM00163_LOCUS22224</name>
</gene>
<organism evidence="1">
    <name type="scientific">Eutreptiella gymnastica</name>
    <dbReference type="NCBI Taxonomy" id="73025"/>
    <lineage>
        <taxon>Eukaryota</taxon>
        <taxon>Discoba</taxon>
        <taxon>Euglenozoa</taxon>
        <taxon>Euglenida</taxon>
        <taxon>Spirocuta</taxon>
        <taxon>Euglenophyceae</taxon>
        <taxon>Eutreptiales</taxon>
        <taxon>Eutreptiaceae</taxon>
        <taxon>Eutreptiella</taxon>
    </lineage>
</organism>
<accession>A0A7S4CZ96</accession>
<reference evidence="1" key="1">
    <citation type="submission" date="2021-01" db="EMBL/GenBank/DDBJ databases">
        <authorList>
            <person name="Corre E."/>
            <person name="Pelletier E."/>
            <person name="Niang G."/>
            <person name="Scheremetjew M."/>
            <person name="Finn R."/>
            <person name="Kale V."/>
            <person name="Holt S."/>
            <person name="Cochrane G."/>
            <person name="Meng A."/>
            <person name="Brown T."/>
            <person name="Cohen L."/>
        </authorList>
    </citation>
    <scope>NUCLEOTIDE SEQUENCE</scope>
    <source>
        <strain evidence="1">CCMP1594</strain>
    </source>
</reference>
<dbReference type="EMBL" id="HBJA01062851">
    <property type="protein sequence ID" value="CAE0811076.1"/>
    <property type="molecule type" value="Transcribed_RNA"/>
</dbReference>
<protein>
    <submittedName>
        <fullName evidence="1">Uncharacterized protein</fullName>
    </submittedName>
</protein>
<name>A0A7S4CZ96_9EUGL</name>
<dbReference type="AlphaFoldDB" id="A0A7S4CZ96"/>
<proteinExistence type="predicted"/>
<sequence length="99" mass="10989">MPGELEDMYLRGYQPARRQSRRRFGTAPFFKKGSRLTYYCHALIQIGVLTVGDLFDVAGSPNPRLLRKVGPTSISRALGIGDASVCWSIPSVWMGAWGK</sequence>
<evidence type="ECO:0000313" key="1">
    <source>
        <dbReference type="EMBL" id="CAE0811076.1"/>
    </source>
</evidence>